<dbReference type="EMBL" id="GIBP01001760">
    <property type="protein sequence ID" value="NDV30729.1"/>
    <property type="molecule type" value="Transcribed_RNA"/>
</dbReference>
<feature type="transmembrane region" description="Helical" evidence="1">
    <location>
        <begin position="501"/>
        <end position="524"/>
    </location>
</feature>
<dbReference type="PANTHER" id="PTHR48010">
    <property type="entry name" value="OS05G0588300 PROTEIN"/>
    <property type="match status" value="1"/>
</dbReference>
<organism evidence="2">
    <name type="scientific">Arcella intermedia</name>
    <dbReference type="NCBI Taxonomy" id="1963864"/>
    <lineage>
        <taxon>Eukaryota</taxon>
        <taxon>Amoebozoa</taxon>
        <taxon>Tubulinea</taxon>
        <taxon>Elardia</taxon>
        <taxon>Arcellinida</taxon>
        <taxon>Sphaerothecina</taxon>
        <taxon>Arcellidae</taxon>
        <taxon>Arcella</taxon>
    </lineage>
</organism>
<keyword evidence="1" id="KW-0472">Membrane</keyword>
<reference evidence="2" key="1">
    <citation type="journal article" date="2020" name="J. Eukaryot. Microbiol.">
        <title>De novo Sequencing, Assembly and Annotation of the Transcriptome for the Free-Living Testate Amoeba Arcella intermedia.</title>
        <authorList>
            <person name="Ribeiro G.M."/>
            <person name="Porfirio-Sousa A.L."/>
            <person name="Maurer-Alcala X.X."/>
            <person name="Katz L.A."/>
            <person name="Lahr D.J.G."/>
        </authorList>
    </citation>
    <scope>NUCLEOTIDE SEQUENCE</scope>
</reference>
<dbReference type="InterPro" id="IPR001611">
    <property type="entry name" value="Leu-rich_rpt"/>
</dbReference>
<protein>
    <submittedName>
        <fullName evidence="2">Uncharacterized protein</fullName>
    </submittedName>
</protein>
<keyword evidence="1" id="KW-0812">Transmembrane</keyword>
<evidence type="ECO:0000256" key="1">
    <source>
        <dbReference type="SAM" id="Phobius"/>
    </source>
</evidence>
<dbReference type="Gene3D" id="3.80.10.10">
    <property type="entry name" value="Ribonuclease Inhibitor"/>
    <property type="match status" value="1"/>
</dbReference>
<dbReference type="InterPro" id="IPR050994">
    <property type="entry name" value="At_inactive_RLKs"/>
</dbReference>
<dbReference type="SUPFAM" id="SSF52058">
    <property type="entry name" value="L domain-like"/>
    <property type="match status" value="1"/>
</dbReference>
<sequence>MSQLTFLNVLKFQNNQINGILDDTMIQSLINLQYMDLSHNLLSGTIPPTITSLQNINYLNFSFNQFTGEVPNVQNMTFVFLDLSSNQLYGTLPNILQSYSNLSVLSYQPYNTPSVINDLTSYFNQHTTPGEIEVALSLKCGVILFDCDCSHPSTCLITCPSQNIELESCFYPCSKTSICSYLQLDNLFGFSPIYLDDQQQYVNVSNSQLQMVGNVTLNTIFSFDSSIIVTGAFRLSNGTQFLEDSNIIITESITFYGSTIYFGKNSTILCYGAVQIINSTFVVDFTNHPNHRELILFTSTFNIDLSTTNFQVTNGDNQNCYHLLTQESKLLVLRACEANKIVNVSGYSPIYISEFEKYFNISNSQVQIIGSISLNSLSLFYSSAIVNGSFSMYNGTISLLHSDILVKKNISFDGTTITFDEDSIITCEGPIQIKNTILKVNFDPKYQSRDLIYFHSSSNIDLTSVSLEVTSNQQNCYHLEQGKFSLLVSSGCGQSPISPGVIGGIVGGVVALVIVIGVIIFIWAKDNEKKMLSLLSVSQEKPTQ</sequence>
<proteinExistence type="predicted"/>
<evidence type="ECO:0000313" key="2">
    <source>
        <dbReference type="EMBL" id="NDV30729.1"/>
    </source>
</evidence>
<dbReference type="InterPro" id="IPR032675">
    <property type="entry name" value="LRR_dom_sf"/>
</dbReference>
<accession>A0A6B2L1C0</accession>
<dbReference type="PANTHER" id="PTHR48010:SF58">
    <property type="entry name" value="RECEPTOR PROTEIN KINASE-LIKE PROTEIN ZAR1"/>
    <property type="match status" value="1"/>
</dbReference>
<dbReference type="AlphaFoldDB" id="A0A6B2L1C0"/>
<dbReference type="Pfam" id="PF00560">
    <property type="entry name" value="LRR_1"/>
    <property type="match status" value="2"/>
</dbReference>
<name>A0A6B2L1C0_9EUKA</name>
<keyword evidence="1" id="KW-1133">Transmembrane helix</keyword>